<accession>A0A0F0KR92</accession>
<keyword evidence="3" id="KW-0813">Transport</keyword>
<dbReference type="InterPro" id="IPR006059">
    <property type="entry name" value="SBP"/>
</dbReference>
<dbReference type="SUPFAM" id="SSF53850">
    <property type="entry name" value="Periplasmic binding protein-like II"/>
    <property type="match status" value="1"/>
</dbReference>
<comment type="subcellular location">
    <subcellularLocation>
        <location evidence="1">Cell envelope</location>
    </subcellularLocation>
</comment>
<dbReference type="Pfam" id="PF13416">
    <property type="entry name" value="SBP_bac_8"/>
    <property type="match status" value="1"/>
</dbReference>
<dbReference type="EMBL" id="JYIV01000024">
    <property type="protein sequence ID" value="KJL22999.1"/>
    <property type="molecule type" value="Genomic_DNA"/>
</dbReference>
<dbReference type="AlphaFoldDB" id="A0A0F0KR92"/>
<evidence type="ECO:0000313" key="5">
    <source>
        <dbReference type="EMBL" id="KJL22999.1"/>
    </source>
</evidence>
<dbReference type="RefSeq" id="WP_045263633.1">
    <property type="nucleotide sequence ID" value="NZ_JYIV01000024.1"/>
</dbReference>
<evidence type="ECO:0000256" key="1">
    <source>
        <dbReference type="ARBA" id="ARBA00004196"/>
    </source>
</evidence>
<dbReference type="Proteomes" id="UP000033725">
    <property type="component" value="Unassembled WGS sequence"/>
</dbReference>
<organism evidence="5 6">
    <name type="scientific">Microbacterium oxydans</name>
    <dbReference type="NCBI Taxonomy" id="82380"/>
    <lineage>
        <taxon>Bacteria</taxon>
        <taxon>Bacillati</taxon>
        <taxon>Actinomycetota</taxon>
        <taxon>Actinomycetes</taxon>
        <taxon>Micrococcales</taxon>
        <taxon>Microbacteriaceae</taxon>
        <taxon>Microbacterium</taxon>
    </lineage>
</organism>
<proteinExistence type="inferred from homology"/>
<comment type="similarity">
    <text evidence="2">Belongs to the bacterial solute-binding protein 1 family.</text>
</comment>
<dbReference type="PANTHER" id="PTHR43649">
    <property type="entry name" value="ARABINOSE-BINDING PROTEIN-RELATED"/>
    <property type="match status" value="1"/>
</dbReference>
<gene>
    <name evidence="5" type="primary">lacE_3</name>
    <name evidence="5" type="ORF">RN51_01745</name>
</gene>
<dbReference type="PATRIC" id="fig|82380.10.peg.1754"/>
<reference evidence="5 6" key="1">
    <citation type="submission" date="2015-02" db="EMBL/GenBank/DDBJ databases">
        <title>Draft genome sequences of ten Microbacterium spp. with emphasis on heavy metal contaminated environments.</title>
        <authorList>
            <person name="Corretto E."/>
        </authorList>
    </citation>
    <scope>NUCLEOTIDE SEQUENCE [LARGE SCALE GENOMIC DNA]</scope>
    <source>
        <strain evidence="5 6">BEL163</strain>
    </source>
</reference>
<dbReference type="InterPro" id="IPR050490">
    <property type="entry name" value="Bact_solute-bd_prot1"/>
</dbReference>
<dbReference type="OrthoDB" id="1650177at2"/>
<comment type="caution">
    <text evidence="5">The sequence shown here is derived from an EMBL/GenBank/DDBJ whole genome shotgun (WGS) entry which is preliminary data.</text>
</comment>
<evidence type="ECO:0000256" key="4">
    <source>
        <dbReference type="ARBA" id="ARBA00022729"/>
    </source>
</evidence>
<evidence type="ECO:0000256" key="2">
    <source>
        <dbReference type="ARBA" id="ARBA00008520"/>
    </source>
</evidence>
<name>A0A0F0KR92_9MICO</name>
<dbReference type="CDD" id="cd13585">
    <property type="entry name" value="PBP2_TMBP_like"/>
    <property type="match status" value="1"/>
</dbReference>
<dbReference type="PROSITE" id="PS51257">
    <property type="entry name" value="PROKAR_LIPOPROTEIN"/>
    <property type="match status" value="1"/>
</dbReference>
<evidence type="ECO:0000256" key="3">
    <source>
        <dbReference type="ARBA" id="ARBA00022448"/>
    </source>
</evidence>
<protein>
    <submittedName>
        <fullName evidence="5">Lactose-binding protein</fullName>
    </submittedName>
</protein>
<sequence>MKTGKITAAVVGVALVATMTGCTGGQSDEGGSATVNWWTWDPNQAAAYSECIPAFEEAHPDIKVKVSQFNVSDYFTKLTTGFVAKNAPDAFQNSVTFFQSYAEQGQIMPLDDLIKSSDYDLDTFAVGVDLWKFTDGKQYALPLDWAAAAYYFNQDKVSEAGLTEDEVKNMTWNPEDGGTFLKVVKRLTVDANGVRGDEPGFDKNNVAVYGIGSLESDDNLGQTTWGAFAGSTGFEVTDKPNWPTQFNYGDKRFIETMDFIRQLSEDGYAPQLGQFTTGGADQIGSGQVAIVPGGSWEASSITKLPGVKVGIAPVVSSEEGKRSIISNMNGNNVWAGTKNKEATWAWVSYMGSEECQTTAATFNGSFFPSIEASMQALVDKSAADGLDLSIFGDYQSSGALFSAPAYENGATMEADIRPQFEAYFLGQEDDDLWPRLQKQTADIIAG</sequence>
<evidence type="ECO:0000313" key="6">
    <source>
        <dbReference type="Proteomes" id="UP000033725"/>
    </source>
</evidence>
<dbReference type="GO" id="GO:0030313">
    <property type="term" value="C:cell envelope"/>
    <property type="evidence" value="ECO:0007669"/>
    <property type="project" value="UniProtKB-SubCell"/>
</dbReference>
<dbReference type="PANTHER" id="PTHR43649:SF31">
    <property type="entry name" value="SN-GLYCEROL-3-PHOSPHATE-BINDING PERIPLASMIC PROTEIN UGPB"/>
    <property type="match status" value="1"/>
</dbReference>
<dbReference type="Gene3D" id="3.40.190.10">
    <property type="entry name" value="Periplasmic binding protein-like II"/>
    <property type="match status" value="1"/>
</dbReference>
<keyword evidence="4" id="KW-0732">Signal</keyword>